<organism evidence="1">
    <name type="scientific">marine metagenome</name>
    <dbReference type="NCBI Taxonomy" id="408172"/>
    <lineage>
        <taxon>unclassified sequences</taxon>
        <taxon>metagenomes</taxon>
        <taxon>ecological metagenomes</taxon>
    </lineage>
</organism>
<reference evidence="1" key="1">
    <citation type="submission" date="2018-05" db="EMBL/GenBank/DDBJ databases">
        <authorList>
            <person name="Lanie J.A."/>
            <person name="Ng W.-L."/>
            <person name="Kazmierczak K.M."/>
            <person name="Andrzejewski T.M."/>
            <person name="Davidsen T.M."/>
            <person name="Wayne K.J."/>
            <person name="Tettelin H."/>
            <person name="Glass J.I."/>
            <person name="Rusch D."/>
            <person name="Podicherti R."/>
            <person name="Tsui H.-C.T."/>
            <person name="Winkler M.E."/>
        </authorList>
    </citation>
    <scope>NUCLEOTIDE SEQUENCE</scope>
</reference>
<accession>A0A382SX64</accession>
<gene>
    <name evidence="1" type="ORF">METZ01_LOCUS367363</name>
</gene>
<protein>
    <recommendedName>
        <fullName evidence="2">Asparaginase</fullName>
    </recommendedName>
</protein>
<dbReference type="AlphaFoldDB" id="A0A382SX64"/>
<dbReference type="EMBL" id="UINC01132290">
    <property type="protein sequence ID" value="SVD14509.1"/>
    <property type="molecule type" value="Genomic_DNA"/>
</dbReference>
<feature type="non-terminal residue" evidence="1">
    <location>
        <position position="1"/>
    </location>
</feature>
<sequence>PTDLTFIDSAGDTEPTIITIKDKGGALLENVMPRVHITKYGAYMTENADGSPESEVDIYSRVAKGLLERADTELGTPKLHGFVLEGASPYAFGTESQMAALTIAAYSGFPVVKVGRADPGGRVPSNANDAFIEGSNLDTNKARLLLIASMLKLGRLPRAADPTNPTQVERTALLAKIAEFQKIFETH</sequence>
<name>A0A382SX64_9ZZZZ</name>
<proteinExistence type="predicted"/>
<evidence type="ECO:0000313" key="1">
    <source>
        <dbReference type="EMBL" id="SVD14509.1"/>
    </source>
</evidence>
<evidence type="ECO:0008006" key="2">
    <source>
        <dbReference type="Google" id="ProtNLM"/>
    </source>
</evidence>